<dbReference type="CDD" id="cd12175">
    <property type="entry name" value="2-Hacid_dh_11"/>
    <property type="match status" value="1"/>
</dbReference>
<dbReference type="GO" id="GO:0051287">
    <property type="term" value="F:NAD binding"/>
    <property type="evidence" value="ECO:0007669"/>
    <property type="project" value="InterPro"/>
</dbReference>
<evidence type="ECO:0000259" key="6">
    <source>
        <dbReference type="Pfam" id="PF02826"/>
    </source>
</evidence>
<protein>
    <submittedName>
        <fullName evidence="7">Hydroxyacid dehydrogenase</fullName>
    </submittedName>
</protein>
<dbReference type="GO" id="GO:0016618">
    <property type="term" value="F:hydroxypyruvate reductase [NAD(P)H] activity"/>
    <property type="evidence" value="ECO:0007669"/>
    <property type="project" value="TreeGrafter"/>
</dbReference>
<dbReference type="InterPro" id="IPR006140">
    <property type="entry name" value="D-isomer_DH_NAD-bd"/>
</dbReference>
<evidence type="ECO:0000256" key="2">
    <source>
        <dbReference type="ARBA" id="ARBA00023002"/>
    </source>
</evidence>
<organism evidence="7 8">
    <name type="scientific">Wansuia hejianensis</name>
    <dbReference type="NCBI Taxonomy" id="2763667"/>
    <lineage>
        <taxon>Bacteria</taxon>
        <taxon>Bacillati</taxon>
        <taxon>Bacillota</taxon>
        <taxon>Clostridia</taxon>
        <taxon>Lachnospirales</taxon>
        <taxon>Lachnospiraceae</taxon>
        <taxon>Wansuia</taxon>
    </lineage>
</organism>
<dbReference type="InterPro" id="IPR036291">
    <property type="entry name" value="NAD(P)-bd_dom_sf"/>
</dbReference>
<dbReference type="AlphaFoldDB" id="A0A7G9GBT9"/>
<dbReference type="PANTHER" id="PTHR10996">
    <property type="entry name" value="2-HYDROXYACID DEHYDROGENASE-RELATED"/>
    <property type="match status" value="1"/>
</dbReference>
<gene>
    <name evidence="7" type="ORF">H9Q79_15505</name>
</gene>
<evidence type="ECO:0000313" key="7">
    <source>
        <dbReference type="EMBL" id="QNM08271.1"/>
    </source>
</evidence>
<dbReference type="PANTHER" id="PTHR10996:SF178">
    <property type="entry name" value="2-HYDROXYACID DEHYDROGENASE YGL185C-RELATED"/>
    <property type="match status" value="1"/>
</dbReference>
<dbReference type="InterPro" id="IPR029753">
    <property type="entry name" value="D-isomer_DH_CS"/>
</dbReference>
<name>A0A7G9GBT9_9FIRM</name>
<dbReference type="Pfam" id="PF02826">
    <property type="entry name" value="2-Hacid_dh_C"/>
    <property type="match status" value="1"/>
</dbReference>
<evidence type="ECO:0000313" key="8">
    <source>
        <dbReference type="Proteomes" id="UP000515860"/>
    </source>
</evidence>
<dbReference type="EMBL" id="CP060635">
    <property type="protein sequence ID" value="QNM08271.1"/>
    <property type="molecule type" value="Genomic_DNA"/>
</dbReference>
<dbReference type="InterPro" id="IPR006139">
    <property type="entry name" value="D-isomer_2_OHA_DH_cat_dom"/>
</dbReference>
<evidence type="ECO:0000256" key="3">
    <source>
        <dbReference type="ARBA" id="ARBA00023027"/>
    </source>
</evidence>
<dbReference type="GO" id="GO:0030267">
    <property type="term" value="F:glyoxylate reductase (NADPH) activity"/>
    <property type="evidence" value="ECO:0007669"/>
    <property type="project" value="TreeGrafter"/>
</dbReference>
<keyword evidence="8" id="KW-1185">Reference proteome</keyword>
<evidence type="ECO:0000256" key="1">
    <source>
        <dbReference type="ARBA" id="ARBA00005854"/>
    </source>
</evidence>
<dbReference type="SUPFAM" id="SSF52283">
    <property type="entry name" value="Formate/glycerate dehydrogenase catalytic domain-like"/>
    <property type="match status" value="1"/>
</dbReference>
<dbReference type="RefSeq" id="WP_118648267.1">
    <property type="nucleotide sequence ID" value="NZ_CP060635.1"/>
</dbReference>
<accession>A0A7G9GBT9</accession>
<keyword evidence="2 4" id="KW-0560">Oxidoreductase</keyword>
<dbReference type="InterPro" id="IPR050223">
    <property type="entry name" value="D-isomer_2-hydroxyacid_DH"/>
</dbReference>
<evidence type="ECO:0000256" key="4">
    <source>
        <dbReference type="RuleBase" id="RU003719"/>
    </source>
</evidence>
<dbReference type="Pfam" id="PF00389">
    <property type="entry name" value="2-Hacid_dh"/>
    <property type="match status" value="1"/>
</dbReference>
<dbReference type="SUPFAM" id="SSF51735">
    <property type="entry name" value="NAD(P)-binding Rossmann-fold domains"/>
    <property type="match status" value="1"/>
</dbReference>
<dbReference type="Proteomes" id="UP000515860">
    <property type="component" value="Chromosome"/>
</dbReference>
<feature type="domain" description="D-isomer specific 2-hydroxyacid dehydrogenase catalytic" evidence="5">
    <location>
        <begin position="19"/>
        <end position="327"/>
    </location>
</feature>
<dbReference type="PROSITE" id="PS00671">
    <property type="entry name" value="D_2_HYDROXYACID_DH_3"/>
    <property type="match status" value="1"/>
</dbReference>
<evidence type="ECO:0000259" key="5">
    <source>
        <dbReference type="Pfam" id="PF00389"/>
    </source>
</evidence>
<dbReference type="GO" id="GO:0005829">
    <property type="term" value="C:cytosol"/>
    <property type="evidence" value="ECO:0007669"/>
    <property type="project" value="TreeGrafter"/>
</dbReference>
<keyword evidence="3" id="KW-0520">NAD</keyword>
<proteinExistence type="inferred from homology"/>
<reference evidence="7 8" key="1">
    <citation type="submission" date="2020-08" db="EMBL/GenBank/DDBJ databases">
        <authorList>
            <person name="Liu C."/>
            <person name="Sun Q."/>
        </authorList>
    </citation>
    <scope>NUCLEOTIDE SEQUENCE [LARGE SCALE GENOMIC DNA]</scope>
    <source>
        <strain evidence="7 8">NSJ-29</strain>
    </source>
</reference>
<dbReference type="Gene3D" id="3.40.50.720">
    <property type="entry name" value="NAD(P)-binding Rossmann-like Domain"/>
    <property type="match status" value="2"/>
</dbReference>
<sequence length="329" mass="35914">MKILVMGDRKRYEKYAPQMNIIEKSEIIYIARDACTAAALEAAPDAGILFADAISRVGGDLLKQMKNLKMVHSEGVAYNGIDVETAKELGIYVCNNKGANAGAVAEQAIYLMLALLRSGIAGDAAVRDGRQIEMKEARMREGITDLADCRVGLVGLGDIGQATAQRLNAFGCELYYYSLHRKSAELEKQLKLTWLPLNRLAAACDIISLHMAVTPDTAGIINEDFLSHMKKSSYLINTARGELVDNHALRAALIQGLIAGAGLDTVAPEPVTKDNPLVTLPEDCKDHIIFSPHLGGITSGSFRRMYRKMWENADRISRGERPDNIVNGL</sequence>
<feature type="domain" description="D-isomer specific 2-hydroxyacid dehydrogenase NAD-binding" evidence="6">
    <location>
        <begin position="110"/>
        <end position="295"/>
    </location>
</feature>
<dbReference type="KEGG" id="whj:H9Q79_15505"/>
<comment type="similarity">
    <text evidence="1 4">Belongs to the D-isomer specific 2-hydroxyacid dehydrogenase family.</text>
</comment>